<dbReference type="SUPFAM" id="SSF52833">
    <property type="entry name" value="Thioredoxin-like"/>
    <property type="match status" value="2"/>
</dbReference>
<evidence type="ECO:0000259" key="2">
    <source>
        <dbReference type="PROSITE" id="PS51352"/>
    </source>
</evidence>
<organism evidence="3">
    <name type="scientific">Ignisphaera aggregans</name>
    <dbReference type="NCBI Taxonomy" id="334771"/>
    <lineage>
        <taxon>Archaea</taxon>
        <taxon>Thermoproteota</taxon>
        <taxon>Thermoprotei</taxon>
        <taxon>Desulfurococcales</taxon>
        <taxon>Desulfurococcaceae</taxon>
        <taxon>Ignisphaera</taxon>
    </lineage>
</organism>
<dbReference type="PROSITE" id="PS51352">
    <property type="entry name" value="THIOREDOXIN_2"/>
    <property type="match status" value="1"/>
</dbReference>
<dbReference type="CDD" id="cd02973">
    <property type="entry name" value="TRX_GRX_like"/>
    <property type="match status" value="1"/>
</dbReference>
<evidence type="ECO:0000313" key="3">
    <source>
        <dbReference type="EMBL" id="HEM66162.1"/>
    </source>
</evidence>
<dbReference type="InterPro" id="IPR011903">
    <property type="entry name" value="TON_0319-like"/>
</dbReference>
<evidence type="ECO:0000256" key="1">
    <source>
        <dbReference type="ARBA" id="ARBA00007787"/>
    </source>
</evidence>
<dbReference type="AlphaFoldDB" id="A0A7J2U1U2"/>
<dbReference type="Gene3D" id="3.40.30.10">
    <property type="entry name" value="Glutaredoxin"/>
    <property type="match status" value="2"/>
</dbReference>
<name>A0A7J2U1U2_9CREN</name>
<protein>
    <submittedName>
        <fullName evidence="3">Glutaredoxin</fullName>
    </submittedName>
</protein>
<dbReference type="Pfam" id="PF13192">
    <property type="entry name" value="Thioredoxin_3"/>
    <property type="match status" value="1"/>
</dbReference>
<feature type="domain" description="Thioredoxin" evidence="2">
    <location>
        <begin position="114"/>
        <end position="238"/>
    </location>
</feature>
<dbReference type="InterPro" id="IPR013766">
    <property type="entry name" value="Thioredoxin_domain"/>
</dbReference>
<dbReference type="PANTHER" id="PTHR37170">
    <property type="entry name" value="GLUTAREDOXIN-RELATED"/>
    <property type="match status" value="1"/>
</dbReference>
<dbReference type="EMBL" id="DSEU01000004">
    <property type="protein sequence ID" value="HEM66162.1"/>
    <property type="molecule type" value="Genomic_DNA"/>
</dbReference>
<accession>A0A7J2U1U2</accession>
<sequence>MVSEYVMPPYIEEMFRVEFTESDIESLKDTLKDMRSKVRLKLFTSGNKAKCFSCVETERLIDVLVSASPSIGSEKAILVERFDMEKDHDVFKKYNVERVPTILLLEGAIQYLGMPAGEEIKAFIETLIRLTTNDHGLSNDTVEELAKLEGKAVIEIIVTPPCPYCPYAALLANMFAYVSSMYGANNVMSVIVEAYENPDIADKYAVTTVPTIVINGRVVFIGLPYEKQLLKAVKRLAALYT</sequence>
<dbReference type="PANTHER" id="PTHR37170:SF1">
    <property type="entry name" value="GLUTAREDOXIN-LIKE PROTEIN"/>
    <property type="match status" value="1"/>
</dbReference>
<gene>
    <name evidence="3" type="ORF">ENO26_01065</name>
</gene>
<comment type="caution">
    <text evidence="3">The sequence shown here is derived from an EMBL/GenBank/DDBJ whole genome shotgun (WGS) entry which is preliminary data.</text>
</comment>
<reference evidence="3" key="1">
    <citation type="journal article" date="2020" name="mSystems">
        <title>Genome- and Community-Level Interaction Insights into Carbon Utilization and Element Cycling Functions of Hydrothermarchaeota in Hydrothermal Sediment.</title>
        <authorList>
            <person name="Zhou Z."/>
            <person name="Liu Y."/>
            <person name="Xu W."/>
            <person name="Pan J."/>
            <person name="Luo Z.H."/>
            <person name="Li M."/>
        </authorList>
    </citation>
    <scope>NUCLEOTIDE SEQUENCE [LARGE SCALE GENOMIC DNA]</scope>
    <source>
        <strain evidence="3">SpSt-125</strain>
    </source>
</reference>
<dbReference type="InterPro" id="IPR012336">
    <property type="entry name" value="Thioredoxin-like_fold"/>
</dbReference>
<dbReference type="InterPro" id="IPR036249">
    <property type="entry name" value="Thioredoxin-like_sf"/>
</dbReference>
<proteinExistence type="inferred from homology"/>
<dbReference type="NCBIfam" id="TIGR02187">
    <property type="entry name" value="PDO_seleno_TRX"/>
    <property type="match status" value="1"/>
</dbReference>
<comment type="similarity">
    <text evidence="1">Belongs to the glutaredoxin family.</text>
</comment>